<name>A0A8X6M6E1_TRICU</name>
<protein>
    <submittedName>
        <fullName evidence="1">Uncharacterized protein</fullName>
    </submittedName>
</protein>
<dbReference type="EMBL" id="BMAO01019804">
    <property type="protein sequence ID" value="GFR33024.1"/>
    <property type="molecule type" value="Genomic_DNA"/>
</dbReference>
<comment type="caution">
    <text evidence="1">The sequence shown here is derived from an EMBL/GenBank/DDBJ whole genome shotgun (WGS) entry which is preliminary data.</text>
</comment>
<gene>
    <name evidence="1" type="ORF">TNCT_261491</name>
</gene>
<accession>A0A8X6M6E1</accession>
<evidence type="ECO:0000313" key="2">
    <source>
        <dbReference type="Proteomes" id="UP000887116"/>
    </source>
</evidence>
<dbReference type="Proteomes" id="UP000887116">
    <property type="component" value="Unassembled WGS sequence"/>
</dbReference>
<dbReference type="OrthoDB" id="6743767at2759"/>
<proteinExistence type="predicted"/>
<organism evidence="1 2">
    <name type="scientific">Trichonephila clavata</name>
    <name type="common">Joro spider</name>
    <name type="synonym">Nephila clavata</name>
    <dbReference type="NCBI Taxonomy" id="2740835"/>
    <lineage>
        <taxon>Eukaryota</taxon>
        <taxon>Metazoa</taxon>
        <taxon>Ecdysozoa</taxon>
        <taxon>Arthropoda</taxon>
        <taxon>Chelicerata</taxon>
        <taxon>Arachnida</taxon>
        <taxon>Araneae</taxon>
        <taxon>Araneomorphae</taxon>
        <taxon>Entelegynae</taxon>
        <taxon>Araneoidea</taxon>
        <taxon>Nephilidae</taxon>
        <taxon>Trichonephila</taxon>
    </lineage>
</organism>
<sequence length="82" mass="10068">MRHVLPISLKIKISIRGRSLQRRMFWALEENESDFEEFLYHADVRWLSRSIFLQRLRDVLQEVRDFLESKMKRISNLKIKYG</sequence>
<evidence type="ECO:0000313" key="1">
    <source>
        <dbReference type="EMBL" id="GFR33024.1"/>
    </source>
</evidence>
<dbReference type="AlphaFoldDB" id="A0A8X6M6E1"/>
<reference evidence="1" key="1">
    <citation type="submission" date="2020-07" db="EMBL/GenBank/DDBJ databases">
        <title>Multicomponent nature underlies the extraordinary mechanical properties of spider dragline silk.</title>
        <authorList>
            <person name="Kono N."/>
            <person name="Nakamura H."/>
            <person name="Mori M."/>
            <person name="Yoshida Y."/>
            <person name="Ohtoshi R."/>
            <person name="Malay A.D."/>
            <person name="Moran D.A.P."/>
            <person name="Tomita M."/>
            <person name="Numata K."/>
            <person name="Arakawa K."/>
        </authorList>
    </citation>
    <scope>NUCLEOTIDE SEQUENCE</scope>
</reference>
<keyword evidence="2" id="KW-1185">Reference proteome</keyword>